<organism evidence="2 3">
    <name type="scientific">Trichoglossum hirsutum</name>
    <dbReference type="NCBI Taxonomy" id="265104"/>
    <lineage>
        <taxon>Eukaryota</taxon>
        <taxon>Fungi</taxon>
        <taxon>Dikarya</taxon>
        <taxon>Ascomycota</taxon>
        <taxon>Pezizomycotina</taxon>
        <taxon>Geoglossomycetes</taxon>
        <taxon>Geoglossales</taxon>
        <taxon>Geoglossaceae</taxon>
        <taxon>Trichoglossum</taxon>
    </lineage>
</organism>
<evidence type="ECO:0000313" key="3">
    <source>
        <dbReference type="Proteomes" id="UP000750711"/>
    </source>
</evidence>
<evidence type="ECO:0000256" key="1">
    <source>
        <dbReference type="SAM" id="MobiDB-lite"/>
    </source>
</evidence>
<dbReference type="PANTHER" id="PTHR42055:SF1">
    <property type="entry name" value="YALI0E03476P"/>
    <property type="match status" value="1"/>
</dbReference>
<reference evidence="2" key="1">
    <citation type="submission" date="2021-03" db="EMBL/GenBank/DDBJ databases">
        <title>Comparative genomics and phylogenomic investigation of the class Geoglossomycetes provide insights into ecological specialization and systematics.</title>
        <authorList>
            <person name="Melie T."/>
            <person name="Pirro S."/>
            <person name="Miller A.N."/>
            <person name="Quandt A."/>
        </authorList>
    </citation>
    <scope>NUCLEOTIDE SEQUENCE</scope>
    <source>
        <strain evidence="2">CAQ_001_2017</strain>
    </source>
</reference>
<dbReference type="Proteomes" id="UP000750711">
    <property type="component" value="Unassembled WGS sequence"/>
</dbReference>
<dbReference type="PANTHER" id="PTHR42055">
    <property type="entry name" value="YALI0E03476P"/>
    <property type="match status" value="1"/>
</dbReference>
<accession>A0A9P8ID42</accession>
<keyword evidence="3" id="KW-1185">Reference proteome</keyword>
<dbReference type="AlphaFoldDB" id="A0A9P8ID42"/>
<name>A0A9P8ID42_9PEZI</name>
<gene>
    <name evidence="2" type="ORF">GP486_006773</name>
</gene>
<dbReference type="EMBL" id="JAGHQM010001638">
    <property type="protein sequence ID" value="KAH0553031.1"/>
    <property type="molecule type" value="Genomic_DNA"/>
</dbReference>
<feature type="region of interest" description="Disordered" evidence="1">
    <location>
        <begin position="531"/>
        <end position="551"/>
    </location>
</feature>
<protein>
    <submittedName>
        <fullName evidence="2">Uncharacterized protein</fullName>
    </submittedName>
</protein>
<proteinExistence type="predicted"/>
<comment type="caution">
    <text evidence="2">The sequence shown here is derived from an EMBL/GenBank/DDBJ whole genome shotgun (WGS) entry which is preliminary data.</text>
</comment>
<evidence type="ECO:0000313" key="2">
    <source>
        <dbReference type="EMBL" id="KAH0553031.1"/>
    </source>
</evidence>
<sequence length="626" mass="69778">MPVQRTFFGLTIPVSSRMPPRRILFALSLIGAFAVFSLVFTVPSVTDRPNGASMTSGSTYFGKTDTASKKPFTGNTKFHIPKPKLPMPKIPKISLPGIHNPFGPPAHAPPVVANTTSGDDSWFPDWKWLHPFSSSITLDESRAVLPPLKKRPFIYTFYDTSLKRDPATKTAEHKLLLIWRRAWWAKGFHPVILGHPEAMKNPLYQTLQALQLNKRLEDDIARWLSWGLMGTGIFTDYLVLPMGPYDDPLLTYLRRGEYPKLTRYEGLGNVFFSGEKTAIDGALRMALDNPALNASSSFADAIPKSAFEVDSHHDSLAYYGMTIVAKKYKVIGEKMAKDETRAEGFSILPDLINSHLHNTFQNTFSDGIVVLKPIPEHTTALVGPALRIATLLAQCPESPIPSSCPPNRICKPCVSSRPLPVLTPQIFRNTSSVYTIGTVPHPYTFMTLTAPDENIDVRFIRRKTDRDPWIMSATKELLGTGIGGEPRLIKFKEAIAGEWGRYRSLWLTPEKDLPETLDWHFGFEMPTKEIPLPTATPPVPGVSSKASDAGAPTTEELAKEKERLKIAQGIVRSKFGHQQIIKAAAEAWNLADTEAWRFASAFRAQSEKERALWEEEERKFVGGKGD</sequence>